<keyword evidence="1" id="KW-0479">Metal-binding</keyword>
<comment type="caution">
    <text evidence="2">The sequence shown here is derived from an EMBL/GenBank/DDBJ whole genome shotgun (WGS) entry which is preliminary data.</text>
</comment>
<dbReference type="AlphaFoldDB" id="A0A2R6ANU9"/>
<proteinExistence type="predicted"/>
<evidence type="ECO:0000256" key="1">
    <source>
        <dbReference type="ARBA" id="ARBA00022723"/>
    </source>
</evidence>
<gene>
    <name evidence="2" type="ORF">B9Q03_09735</name>
</gene>
<dbReference type="InterPro" id="IPR034660">
    <property type="entry name" value="DinB/YfiT-like"/>
</dbReference>
<evidence type="ECO:0000313" key="3">
    <source>
        <dbReference type="Proteomes" id="UP000240322"/>
    </source>
</evidence>
<organism evidence="2 3">
    <name type="scientific">Candidatus Marsarchaeota G2 archaeon OSP_D</name>
    <dbReference type="NCBI Taxonomy" id="1978157"/>
    <lineage>
        <taxon>Archaea</taxon>
        <taxon>Candidatus Marsarchaeota</taxon>
        <taxon>Candidatus Marsarchaeota group 2</taxon>
    </lineage>
</organism>
<evidence type="ECO:0008006" key="4">
    <source>
        <dbReference type="Google" id="ProtNLM"/>
    </source>
</evidence>
<dbReference type="Proteomes" id="UP000240322">
    <property type="component" value="Unassembled WGS sequence"/>
</dbReference>
<protein>
    <recommendedName>
        <fullName evidence="4">DinB-like domain-containing protein</fullName>
    </recommendedName>
</protein>
<dbReference type="PANTHER" id="PTHR37302">
    <property type="entry name" value="SLR1116 PROTEIN"/>
    <property type="match status" value="1"/>
</dbReference>
<dbReference type="SUPFAM" id="SSF109854">
    <property type="entry name" value="DinB/YfiT-like putative metalloenzymes"/>
    <property type="match status" value="1"/>
</dbReference>
<dbReference type="PANTHER" id="PTHR37302:SF3">
    <property type="entry name" value="DAMAGE-INDUCIBLE PROTEIN DINB"/>
    <property type="match status" value="1"/>
</dbReference>
<dbReference type="Pfam" id="PF05163">
    <property type="entry name" value="DinB"/>
    <property type="match status" value="1"/>
</dbReference>
<dbReference type="Gene3D" id="1.20.120.450">
    <property type="entry name" value="dinb family like domain"/>
    <property type="match status" value="1"/>
</dbReference>
<dbReference type="EMBL" id="NEXE01000135">
    <property type="protein sequence ID" value="PSN88015.1"/>
    <property type="molecule type" value="Genomic_DNA"/>
</dbReference>
<evidence type="ECO:0000313" key="2">
    <source>
        <dbReference type="EMBL" id="PSN88015.1"/>
    </source>
</evidence>
<accession>A0A2R6ANU9</accession>
<name>A0A2R6ANU9_9ARCH</name>
<sequence>MLGYEELFDYFKRERDKIVLALEKMPQDEFTKNRELSFYSIKDVLVHTVLVEDNWLHYRAAGRGEAQVKFDDFKSLDDVRRYMREVDQKTQELFKRLKPEDLRKEVRRVYPEGRVSVYTLEEVLYHVPIEVIHHYGEIFAEFWRMNVDAPYYSYLNYSKDKEK</sequence>
<dbReference type="InterPro" id="IPR007837">
    <property type="entry name" value="DinB"/>
</dbReference>
<reference evidence="2 3" key="1">
    <citation type="submission" date="2017-04" db="EMBL/GenBank/DDBJ databases">
        <title>Novel microbial lineages endemic to geothermal iron-oxide mats fill important gaps in the evolutionary history of Archaea.</title>
        <authorList>
            <person name="Jay Z.J."/>
            <person name="Beam J.P."/>
            <person name="Dlakic M."/>
            <person name="Rusch D.B."/>
            <person name="Kozubal M.A."/>
            <person name="Inskeep W.P."/>
        </authorList>
    </citation>
    <scope>NUCLEOTIDE SEQUENCE [LARGE SCALE GENOMIC DNA]</scope>
    <source>
        <strain evidence="2">OSP_D</strain>
    </source>
</reference>
<dbReference type="GO" id="GO:0046872">
    <property type="term" value="F:metal ion binding"/>
    <property type="evidence" value="ECO:0007669"/>
    <property type="project" value="UniProtKB-KW"/>
</dbReference>